<dbReference type="Gene3D" id="6.10.140.1030">
    <property type="match status" value="1"/>
</dbReference>
<keyword evidence="6" id="KW-0378">Hydrolase</keyword>
<keyword evidence="1" id="KW-0004">4Fe-4S</keyword>
<feature type="compositionally biased region" description="Basic residues" evidence="14">
    <location>
        <begin position="1153"/>
        <end position="1164"/>
    </location>
</feature>
<evidence type="ECO:0000256" key="9">
    <source>
        <dbReference type="ARBA" id="ARBA00022840"/>
    </source>
</evidence>
<evidence type="ECO:0000259" key="15">
    <source>
        <dbReference type="PROSITE" id="PS51217"/>
    </source>
</evidence>
<dbReference type="GO" id="GO:0004527">
    <property type="term" value="F:exonuclease activity"/>
    <property type="evidence" value="ECO:0007669"/>
    <property type="project" value="UniProtKB-KW"/>
</dbReference>
<keyword evidence="10" id="KW-0408">Iron</keyword>
<proteinExistence type="predicted"/>
<keyword evidence="13" id="KW-0234">DNA repair</keyword>
<dbReference type="Gene3D" id="3.90.320.10">
    <property type="match status" value="1"/>
</dbReference>
<evidence type="ECO:0000256" key="13">
    <source>
        <dbReference type="ARBA" id="ARBA00023204"/>
    </source>
</evidence>
<keyword evidence="8" id="KW-0269">Exonuclease</keyword>
<sequence length="1164" mass="135880">MPLRYLMGRAHSNLQETLFQEISRRERENPEGRFFLIVPEQFTLQTERALIESQELRGILNVEVLSFTRLGYRVFNEVGGITSVVIDELGKNMMIKKILQEHREKLLMYEKISDQLGFAKKMGEMITELKRHRITPVELNQTIRELEEEGREDSPINYKLWDISMIYEKLNQTFEDRYLDSEDRMDQMIDYLPRASFMKGTEVWIHGFYQYTPQMESLIETLEKEADNITLTFVMEQNPREEERELFSVPEKALLKFRAIAKASGIQERFVYPKKEEAPEIPRALQHIEREFYAYPYEKFTEAPEGIELFAGANPYGEVEEMARRIMTLVREKNYRFRDIAIVSGDIQGYTMLIRRAFEEYGIPFFLDEKRSSMDRPVMEWILSALKTVESNYRYDQVFRFLKTGFHDLTLEEVESLENYALAYGVRGKSWKEDFRYGKEETLEELNHIRKRFIDPFLSLEKPLKGKKTVEEKTKSLFRFMDKQGLKEKLNHWLQQLKQQGHFESHSENTQVWNQTMEIFDQLVEILGEQKLSLKEYIKVLESGFEAGEVGVIPSTIDQVLVGNLERSRAQDIKAMFLIGGNDGVIPYTEEKEELFLDHERVLLKKKGLEMEEDGETKLFEQNYGIYLALTKPRNYLWFSYAVSDNEGRALRPSILVERFLSLFPKLEIRDERFDLEGDIEKVSTASGTFNELTDKMREYVEGKDIAPLWWDVYSFYLGKEDWQQRREAMIQGLFYQNQKESIDPALARELYETPVRASASRFEKFHNCPFAHFVSYGLRPRERKKYEVQTVDMGDLFHQSIDSFAKRSEEQKLDWKTMDPRQGEALVEAVIDELAPSFGNGVLTSSYRYQYLTRRLKRISKKTVKTLIEQVQQGDFEPYKHEFAFGEGMVDKLPFVIELSGGEKIYLEGRIDRLDRLVEDGESFIKVMDYKSGYAEFDLNALYHGLKIQLLLYLDAALSYESLGEGKPLRPAGVFYFKIEDPMVKDPGAEDPSEAEREAYEKAVEKEINKQLKMKGLALKDVEVLKKMDKNLEAGSEVLPVGIKKDGDFKKASSVASEEEFQGMIQYVRSLLRESGEDILRGKTRVSPCKVGDRTPCDYCEYGGICQFDLQLKDNQFRHLKDRKPEEVLGEIMKKTGIPSEDQSTDPGEKSRKIKGKEGKHHA</sequence>
<dbReference type="Pfam" id="PF21445">
    <property type="entry name" value="ADDB_N"/>
    <property type="match status" value="1"/>
</dbReference>
<organism evidence="16 17">
    <name type="scientific">Isachenkonia alkalipeptolytica</name>
    <dbReference type="NCBI Taxonomy" id="2565777"/>
    <lineage>
        <taxon>Bacteria</taxon>
        <taxon>Bacillati</taxon>
        <taxon>Bacillota</taxon>
        <taxon>Clostridia</taxon>
        <taxon>Eubacteriales</taxon>
        <taxon>Clostridiaceae</taxon>
        <taxon>Isachenkonia</taxon>
    </lineage>
</organism>
<dbReference type="InterPro" id="IPR049035">
    <property type="entry name" value="ADDB_N"/>
</dbReference>
<dbReference type="GO" id="GO:0046872">
    <property type="term" value="F:metal ion binding"/>
    <property type="evidence" value="ECO:0007669"/>
    <property type="project" value="UniProtKB-KW"/>
</dbReference>
<evidence type="ECO:0000256" key="7">
    <source>
        <dbReference type="ARBA" id="ARBA00022806"/>
    </source>
</evidence>
<reference evidence="16 17" key="1">
    <citation type="submission" date="2019-04" db="EMBL/GenBank/DDBJ databases">
        <title>Isachenkonia alkalipeptolytica gen. nov. sp. nov. a new anaerobic, alkiliphilic organothrophic bacterium capable to reduce synthesized ferrihydrite isolated from a soda lake.</title>
        <authorList>
            <person name="Toshchakov S.V."/>
            <person name="Zavarzina D.G."/>
            <person name="Zhilina T.N."/>
            <person name="Kostrikina N.A."/>
            <person name="Kublanov I.V."/>
        </authorList>
    </citation>
    <scope>NUCLEOTIDE SEQUENCE [LARGE SCALE GENOMIC DNA]</scope>
    <source>
        <strain evidence="16 17">Z-1701</strain>
    </source>
</reference>
<evidence type="ECO:0000313" key="17">
    <source>
        <dbReference type="Proteomes" id="UP000449710"/>
    </source>
</evidence>
<dbReference type="InterPro" id="IPR011604">
    <property type="entry name" value="PDDEXK-like_dom_sf"/>
</dbReference>
<dbReference type="GO" id="GO:0003677">
    <property type="term" value="F:DNA binding"/>
    <property type="evidence" value="ECO:0007669"/>
    <property type="project" value="UniProtKB-KW"/>
</dbReference>
<evidence type="ECO:0000256" key="3">
    <source>
        <dbReference type="ARBA" id="ARBA00022723"/>
    </source>
</evidence>
<keyword evidence="5" id="KW-0227">DNA damage</keyword>
<dbReference type="Pfam" id="PF12705">
    <property type="entry name" value="PDDEXK_1"/>
    <property type="match status" value="1"/>
</dbReference>
<keyword evidence="2" id="KW-0540">Nuclease</keyword>
<keyword evidence="9" id="KW-0067">ATP-binding</keyword>
<name>A0AA43XJ20_9CLOT</name>
<keyword evidence="4" id="KW-0547">Nucleotide-binding</keyword>
<evidence type="ECO:0000256" key="11">
    <source>
        <dbReference type="ARBA" id="ARBA00023014"/>
    </source>
</evidence>
<keyword evidence="7 16" id="KW-0347">Helicase</keyword>
<keyword evidence="11" id="KW-0411">Iron-sulfur</keyword>
<keyword evidence="17" id="KW-1185">Reference proteome</keyword>
<feature type="domain" description="UvrD-like helicase C-terminal" evidence="15">
    <location>
        <begin position="278"/>
        <end position="570"/>
    </location>
</feature>
<dbReference type="Gene3D" id="3.40.50.300">
    <property type="entry name" value="P-loop containing nucleotide triphosphate hydrolases"/>
    <property type="match status" value="3"/>
</dbReference>
<evidence type="ECO:0000256" key="10">
    <source>
        <dbReference type="ARBA" id="ARBA00023004"/>
    </source>
</evidence>
<accession>A0AA43XJ20</accession>
<evidence type="ECO:0000256" key="6">
    <source>
        <dbReference type="ARBA" id="ARBA00022801"/>
    </source>
</evidence>
<evidence type="ECO:0000256" key="2">
    <source>
        <dbReference type="ARBA" id="ARBA00022722"/>
    </source>
</evidence>
<dbReference type="GO" id="GO:0005524">
    <property type="term" value="F:ATP binding"/>
    <property type="evidence" value="ECO:0007669"/>
    <property type="project" value="UniProtKB-KW"/>
</dbReference>
<dbReference type="PANTHER" id="PTHR30591:SF1">
    <property type="entry name" value="RECBCD ENZYME SUBUNIT RECC"/>
    <property type="match status" value="1"/>
</dbReference>
<dbReference type="NCBIfam" id="TIGR02773">
    <property type="entry name" value="addB_Gpos"/>
    <property type="match status" value="1"/>
</dbReference>
<evidence type="ECO:0000313" key="16">
    <source>
        <dbReference type="EMBL" id="NBG87361.1"/>
    </source>
</evidence>
<dbReference type="Proteomes" id="UP000449710">
    <property type="component" value="Unassembled WGS sequence"/>
</dbReference>
<dbReference type="PANTHER" id="PTHR30591">
    <property type="entry name" value="RECBCD ENZYME SUBUNIT RECC"/>
    <property type="match status" value="1"/>
</dbReference>
<comment type="caution">
    <text evidence="16">The sequence shown here is derived from an EMBL/GenBank/DDBJ whole genome shotgun (WGS) entry which is preliminary data.</text>
</comment>
<dbReference type="InterPro" id="IPR014017">
    <property type="entry name" value="DNA_helicase_UvrD-like_C"/>
</dbReference>
<dbReference type="InterPro" id="IPR027417">
    <property type="entry name" value="P-loop_NTPase"/>
</dbReference>
<evidence type="ECO:0000256" key="8">
    <source>
        <dbReference type="ARBA" id="ARBA00022839"/>
    </source>
</evidence>
<gene>
    <name evidence="16" type="primary">addB</name>
    <name evidence="16" type="ORF">ISALK_02485</name>
</gene>
<dbReference type="EMBL" id="SUMG01000002">
    <property type="protein sequence ID" value="NBG87361.1"/>
    <property type="molecule type" value="Genomic_DNA"/>
</dbReference>
<dbReference type="SUPFAM" id="SSF52540">
    <property type="entry name" value="P-loop containing nucleoside triphosphate hydrolases"/>
    <property type="match status" value="1"/>
</dbReference>
<keyword evidence="3" id="KW-0479">Metal-binding</keyword>
<dbReference type="InterPro" id="IPR038726">
    <property type="entry name" value="PDDEXK_AddAB-type"/>
</dbReference>
<dbReference type="RefSeq" id="WP_160718692.1">
    <property type="nucleotide sequence ID" value="NZ_SUMG01000002.1"/>
</dbReference>
<dbReference type="Pfam" id="PF13361">
    <property type="entry name" value="UvrD_C"/>
    <property type="match status" value="1"/>
</dbReference>
<dbReference type="PROSITE" id="PS51217">
    <property type="entry name" value="UVRD_HELICASE_CTER"/>
    <property type="match status" value="1"/>
</dbReference>
<dbReference type="InterPro" id="IPR014140">
    <property type="entry name" value="DNA_helicase_suAddB"/>
</dbReference>
<evidence type="ECO:0000256" key="12">
    <source>
        <dbReference type="ARBA" id="ARBA00023125"/>
    </source>
</evidence>
<evidence type="ECO:0000256" key="14">
    <source>
        <dbReference type="SAM" id="MobiDB-lite"/>
    </source>
</evidence>
<dbReference type="GO" id="GO:0004386">
    <property type="term" value="F:helicase activity"/>
    <property type="evidence" value="ECO:0007669"/>
    <property type="project" value="UniProtKB-KW"/>
</dbReference>
<dbReference type="AlphaFoldDB" id="A0AA43XJ20"/>
<keyword evidence="12" id="KW-0238">DNA-binding</keyword>
<dbReference type="GO" id="GO:0051539">
    <property type="term" value="F:4 iron, 4 sulfur cluster binding"/>
    <property type="evidence" value="ECO:0007669"/>
    <property type="project" value="UniProtKB-KW"/>
</dbReference>
<evidence type="ECO:0000256" key="5">
    <source>
        <dbReference type="ARBA" id="ARBA00022763"/>
    </source>
</evidence>
<feature type="region of interest" description="Disordered" evidence="14">
    <location>
        <begin position="1129"/>
        <end position="1164"/>
    </location>
</feature>
<dbReference type="GO" id="GO:0000724">
    <property type="term" value="P:double-strand break repair via homologous recombination"/>
    <property type="evidence" value="ECO:0007669"/>
    <property type="project" value="InterPro"/>
</dbReference>
<evidence type="ECO:0000256" key="1">
    <source>
        <dbReference type="ARBA" id="ARBA00022485"/>
    </source>
</evidence>
<protein>
    <submittedName>
        <fullName evidence="16">Helicase-exonuclease AddAB subunit AddB</fullName>
    </submittedName>
</protein>
<evidence type="ECO:0000256" key="4">
    <source>
        <dbReference type="ARBA" id="ARBA00022741"/>
    </source>
</evidence>